<dbReference type="PROSITE" id="PS01186">
    <property type="entry name" value="EGF_2"/>
    <property type="match status" value="2"/>
</dbReference>
<evidence type="ECO:0000259" key="2">
    <source>
        <dbReference type="PROSITE" id="PS50026"/>
    </source>
</evidence>
<feature type="chain" id="PRO_5037915585" description="EGF-like domain-containing protein" evidence="1">
    <location>
        <begin position="22"/>
        <end position="209"/>
    </location>
</feature>
<feature type="signal peptide" evidence="1">
    <location>
        <begin position="1"/>
        <end position="21"/>
    </location>
</feature>
<dbReference type="PROSITE" id="PS51257">
    <property type="entry name" value="PROKAR_LIPOPROTEIN"/>
    <property type="match status" value="1"/>
</dbReference>
<gene>
    <name evidence="3" type="ORF">AsAng_0053440</name>
</gene>
<reference evidence="3" key="1">
    <citation type="submission" date="2022-09" db="EMBL/GenBank/DDBJ databases">
        <title>Aureispira anguillicida sp. nov., isolated from Leptocephalus of Japanese eel Anguilla japonica.</title>
        <authorList>
            <person name="Yuasa K."/>
            <person name="Mekata T."/>
            <person name="Ikunari K."/>
        </authorList>
    </citation>
    <scope>NUCLEOTIDE SEQUENCE</scope>
    <source>
        <strain evidence="3">EL160426</strain>
    </source>
</reference>
<feature type="domain" description="EGF-like" evidence="2">
    <location>
        <begin position="24"/>
        <end position="60"/>
    </location>
</feature>
<dbReference type="AlphaFoldDB" id="A0A915YJW1"/>
<evidence type="ECO:0000313" key="4">
    <source>
        <dbReference type="Proteomes" id="UP001060919"/>
    </source>
</evidence>
<dbReference type="KEGG" id="aup:AsAng_0053440"/>
<name>A0A915YJW1_9BACT</name>
<accession>A0A915YJW1</accession>
<keyword evidence="4" id="KW-1185">Reference proteome</keyword>
<protein>
    <recommendedName>
        <fullName evidence="2">EGF-like domain-containing protein</fullName>
    </recommendedName>
</protein>
<dbReference type="InterPro" id="IPR000742">
    <property type="entry name" value="EGF"/>
</dbReference>
<dbReference type="RefSeq" id="WP_264789780.1">
    <property type="nucleotide sequence ID" value="NZ_AP026867.1"/>
</dbReference>
<dbReference type="Proteomes" id="UP001060919">
    <property type="component" value="Chromosome"/>
</dbReference>
<keyword evidence="1" id="KW-0732">Signal</keyword>
<dbReference type="EMBL" id="AP026867">
    <property type="protein sequence ID" value="BDS14563.1"/>
    <property type="molecule type" value="Genomic_DNA"/>
</dbReference>
<organism evidence="3 4">
    <name type="scientific">Aureispira anguillae</name>
    <dbReference type="NCBI Taxonomy" id="2864201"/>
    <lineage>
        <taxon>Bacteria</taxon>
        <taxon>Pseudomonadati</taxon>
        <taxon>Bacteroidota</taxon>
        <taxon>Saprospiria</taxon>
        <taxon>Saprospirales</taxon>
        <taxon>Saprospiraceae</taxon>
        <taxon>Aureispira</taxon>
    </lineage>
</organism>
<evidence type="ECO:0000256" key="1">
    <source>
        <dbReference type="SAM" id="SignalP"/>
    </source>
</evidence>
<sequence>MKTIAITMLFLLSLITFQACQTTEAETCIITCQNQGIAQQDAFGDCTCNCPNGYSGDFCEIEDACITQNINCGPNGNCNNGVCACDDGYEGSLCDIESREKFLGTYGAVWLCGNWTADVGLITIHKDLNQVDEVTITYIYADGTSHVIHDGEIKNGTTLEFSDIRFGPDIDFVGSYSINPNTNQEEIIGTFEWGDGSATQSCNGTWFKQ</sequence>
<dbReference type="PROSITE" id="PS50026">
    <property type="entry name" value="EGF_3"/>
    <property type="match status" value="1"/>
</dbReference>
<evidence type="ECO:0000313" key="3">
    <source>
        <dbReference type="EMBL" id="BDS14563.1"/>
    </source>
</evidence>
<dbReference type="SMART" id="SM00181">
    <property type="entry name" value="EGF"/>
    <property type="match status" value="2"/>
</dbReference>
<dbReference type="Gene3D" id="2.10.25.10">
    <property type="entry name" value="Laminin"/>
    <property type="match status" value="2"/>
</dbReference>
<proteinExistence type="predicted"/>
<dbReference type="PROSITE" id="PS00022">
    <property type="entry name" value="EGF_1"/>
    <property type="match status" value="2"/>
</dbReference>